<evidence type="ECO:0000256" key="5">
    <source>
        <dbReference type="ARBA" id="ARBA00022723"/>
    </source>
</evidence>
<dbReference type="OrthoDB" id="9801424at2"/>
<evidence type="ECO:0000256" key="2">
    <source>
        <dbReference type="ARBA" id="ARBA00022603"/>
    </source>
</evidence>
<keyword evidence="4" id="KW-0949">S-adenosyl-L-methionine</keyword>
<dbReference type="InterPro" id="IPR058240">
    <property type="entry name" value="rSAM_sf"/>
</dbReference>
<dbReference type="InterPro" id="IPR034466">
    <property type="entry name" value="Methyltransferase_Class_B"/>
</dbReference>
<protein>
    <recommendedName>
        <fullName evidence="8">Radical SAM core domain-containing protein</fullName>
    </recommendedName>
</protein>
<dbReference type="PROSITE" id="PS51918">
    <property type="entry name" value="RADICAL_SAM"/>
    <property type="match status" value="1"/>
</dbReference>
<dbReference type="SUPFAM" id="SSF102114">
    <property type="entry name" value="Radical SAM enzymes"/>
    <property type="match status" value="1"/>
</dbReference>
<dbReference type="InterPro" id="IPR051198">
    <property type="entry name" value="BchE-like"/>
</dbReference>
<dbReference type="SFLD" id="SFLDG01123">
    <property type="entry name" value="methyltransferase_(Class_B)"/>
    <property type="match status" value="1"/>
</dbReference>
<proteinExistence type="predicted"/>
<dbReference type="CDD" id="cd01335">
    <property type="entry name" value="Radical_SAM"/>
    <property type="match status" value="1"/>
</dbReference>
<name>A0A124G6P1_CHLLI</name>
<keyword evidence="2" id="KW-0489">Methyltransferase</keyword>
<dbReference type="GO" id="GO:0046872">
    <property type="term" value="F:metal ion binding"/>
    <property type="evidence" value="ECO:0007669"/>
    <property type="project" value="UniProtKB-KW"/>
</dbReference>
<sequence>MRILFVNPDEIKHIEYSDYAMGGYIRPYFSPALGMLISMTPENHNVEYIDEIIGEQIDFNRRYDLVAITTTWTIQAQRAYQIADGFAKHGVPCIIGGNHASLCVEEASRYASVASGMAENMWEQILADSERRTLRPVYIAEDFPDVTACAWFDYRKIKKAIDNTHAHIDMVNGLSRNMRPFPILTSRGCPHTCKMCVTPEIYHKKYFAVDPDQLEEQLAIAEKLFKPFMYMFIDEYFGHDPEHTSACLQKFKNAGVKYGVQVTPNLLCEGNLARELADTGCVVASIGLESLNSEVLDDDFGKAEPSIQSGMELNDKNIEASYTAAIRKCQEAKLPFMLFWLINPVRNSIEDMEKIVEFSKRSGAVLSSLNFAVPLPGTKFFQEQKRKGNILSYDWSRYNTFNILLKPSNGISAEEFQKAMHDNFIKLYPISGIPAHLMGEASFSIEVMPYIVTSVAVRLEYLKKMVEKTFPFSLPFPFLPK</sequence>
<comment type="caution">
    <text evidence="9">The sequence shown here is derived from an EMBL/GenBank/DDBJ whole genome shotgun (WGS) entry which is preliminary data.</text>
</comment>
<evidence type="ECO:0000313" key="9">
    <source>
        <dbReference type="EMBL" id="KUL20277.1"/>
    </source>
</evidence>
<dbReference type="Gene3D" id="3.20.20.70">
    <property type="entry name" value="Aldolase class I"/>
    <property type="match status" value="1"/>
</dbReference>
<dbReference type="AlphaFoldDB" id="A0A124G6P1"/>
<gene>
    <name evidence="9" type="ORF">ASB62_09850</name>
</gene>
<feature type="domain" description="Radical SAM core" evidence="8">
    <location>
        <begin position="175"/>
        <end position="414"/>
    </location>
</feature>
<dbReference type="GO" id="GO:0051539">
    <property type="term" value="F:4 iron, 4 sulfur cluster binding"/>
    <property type="evidence" value="ECO:0007669"/>
    <property type="project" value="UniProtKB-KW"/>
</dbReference>
<dbReference type="SMART" id="SM00729">
    <property type="entry name" value="Elp3"/>
    <property type="match status" value="1"/>
</dbReference>
<comment type="cofactor">
    <cofactor evidence="1">
        <name>[4Fe-4S] cluster</name>
        <dbReference type="ChEBI" id="CHEBI:49883"/>
    </cofactor>
</comment>
<dbReference type="SFLD" id="SFLDS00029">
    <property type="entry name" value="Radical_SAM"/>
    <property type="match status" value="1"/>
</dbReference>
<dbReference type="InterPro" id="IPR007197">
    <property type="entry name" value="rSAM"/>
</dbReference>
<evidence type="ECO:0000256" key="1">
    <source>
        <dbReference type="ARBA" id="ARBA00001966"/>
    </source>
</evidence>
<dbReference type="GO" id="GO:0003824">
    <property type="term" value="F:catalytic activity"/>
    <property type="evidence" value="ECO:0007669"/>
    <property type="project" value="InterPro"/>
</dbReference>
<dbReference type="RefSeq" id="WP_059139707.1">
    <property type="nucleotide sequence ID" value="NZ_LMBR01000250.1"/>
</dbReference>
<dbReference type="Gene3D" id="3.40.50.280">
    <property type="entry name" value="Cobalamin-binding domain"/>
    <property type="match status" value="1"/>
</dbReference>
<dbReference type="Pfam" id="PF04055">
    <property type="entry name" value="Radical_SAM"/>
    <property type="match status" value="1"/>
</dbReference>
<evidence type="ECO:0000256" key="4">
    <source>
        <dbReference type="ARBA" id="ARBA00022691"/>
    </source>
</evidence>
<keyword evidence="3" id="KW-0808">Transferase</keyword>
<evidence type="ECO:0000259" key="8">
    <source>
        <dbReference type="PROSITE" id="PS51918"/>
    </source>
</evidence>
<dbReference type="PANTHER" id="PTHR43409:SF7">
    <property type="entry name" value="BLL1977 PROTEIN"/>
    <property type="match status" value="1"/>
</dbReference>
<organism evidence="9 10">
    <name type="scientific">Chlorobium limicola</name>
    <dbReference type="NCBI Taxonomy" id="1092"/>
    <lineage>
        <taxon>Bacteria</taxon>
        <taxon>Pseudomonadati</taxon>
        <taxon>Chlorobiota</taxon>
        <taxon>Chlorobiia</taxon>
        <taxon>Chlorobiales</taxon>
        <taxon>Chlorobiaceae</taxon>
        <taxon>Chlorobium/Pelodictyon group</taxon>
        <taxon>Chlorobium</taxon>
    </lineage>
</organism>
<evidence type="ECO:0000256" key="7">
    <source>
        <dbReference type="ARBA" id="ARBA00023014"/>
    </source>
</evidence>
<evidence type="ECO:0000256" key="6">
    <source>
        <dbReference type="ARBA" id="ARBA00023004"/>
    </source>
</evidence>
<dbReference type="InterPro" id="IPR013785">
    <property type="entry name" value="Aldolase_TIM"/>
</dbReference>
<dbReference type="Proteomes" id="UP000053937">
    <property type="component" value="Unassembled WGS sequence"/>
</dbReference>
<evidence type="ECO:0000313" key="10">
    <source>
        <dbReference type="Proteomes" id="UP000053937"/>
    </source>
</evidence>
<dbReference type="EMBL" id="LMBR01000250">
    <property type="protein sequence ID" value="KUL20277.1"/>
    <property type="molecule type" value="Genomic_DNA"/>
</dbReference>
<keyword evidence="10" id="KW-1185">Reference proteome</keyword>
<keyword evidence="5" id="KW-0479">Metal-binding</keyword>
<dbReference type="PANTHER" id="PTHR43409">
    <property type="entry name" value="ANAEROBIC MAGNESIUM-PROTOPORPHYRIN IX MONOMETHYL ESTER CYCLASE-RELATED"/>
    <property type="match status" value="1"/>
</dbReference>
<accession>A0A124G6P1</accession>
<dbReference type="SFLD" id="SFLDG01082">
    <property type="entry name" value="B12-binding_domain_containing"/>
    <property type="match status" value="1"/>
</dbReference>
<keyword evidence="6" id="KW-0408">Iron</keyword>
<dbReference type="InterPro" id="IPR006638">
    <property type="entry name" value="Elp3/MiaA/NifB-like_rSAM"/>
</dbReference>
<keyword evidence="7" id="KW-0411">Iron-sulfur</keyword>
<evidence type="ECO:0000256" key="3">
    <source>
        <dbReference type="ARBA" id="ARBA00022679"/>
    </source>
</evidence>
<dbReference type="GO" id="GO:0005829">
    <property type="term" value="C:cytosol"/>
    <property type="evidence" value="ECO:0007669"/>
    <property type="project" value="TreeGrafter"/>
</dbReference>
<reference evidence="9 10" key="1">
    <citation type="submission" date="2015-10" db="EMBL/GenBank/DDBJ databases">
        <title>Draft Genome Sequence of Chlorobium limicola strain Frasassi Growing under Artificial Lighting in the Frasassi Cave System.</title>
        <authorList>
            <person name="Mansor M."/>
            <person name="Macalady J."/>
        </authorList>
    </citation>
    <scope>NUCLEOTIDE SEQUENCE [LARGE SCALE GENOMIC DNA]</scope>
    <source>
        <strain evidence="9 10">Frasassi</strain>
    </source>
</reference>